<dbReference type="Proteomes" id="UP000240009">
    <property type="component" value="Unassembled WGS sequence"/>
</dbReference>
<dbReference type="AlphaFoldDB" id="A0A2S8FX79"/>
<organism evidence="1 2">
    <name type="scientific">Blastopirellula marina</name>
    <dbReference type="NCBI Taxonomy" id="124"/>
    <lineage>
        <taxon>Bacteria</taxon>
        <taxon>Pseudomonadati</taxon>
        <taxon>Planctomycetota</taxon>
        <taxon>Planctomycetia</taxon>
        <taxon>Pirellulales</taxon>
        <taxon>Pirellulaceae</taxon>
        <taxon>Blastopirellula</taxon>
    </lineage>
</organism>
<sequence>MGAFAWGLLVRCSGYHFRLMVQAGEKIFIQAIFDECTFGFDRFLTNLSRHGDLDFIDAVGCSFCYRVMASLAEEIV</sequence>
<comment type="caution">
    <text evidence="1">The sequence shown here is derived from an EMBL/GenBank/DDBJ whole genome shotgun (WGS) entry which is preliminary data.</text>
</comment>
<reference evidence="1 2" key="1">
    <citation type="submission" date="2018-02" db="EMBL/GenBank/DDBJ databases">
        <title>Comparative genomes isolates from brazilian mangrove.</title>
        <authorList>
            <person name="Araujo J.E."/>
            <person name="Taketani R.G."/>
            <person name="Silva M.C.P."/>
            <person name="Loureco M.V."/>
            <person name="Andreote F.D."/>
        </authorList>
    </citation>
    <scope>NUCLEOTIDE SEQUENCE [LARGE SCALE GENOMIC DNA]</scope>
    <source>
        <strain evidence="1 2">HEX-2 MGV</strain>
    </source>
</reference>
<accession>A0A2S8FX79</accession>
<gene>
    <name evidence="1" type="ORF">C5Y96_06240</name>
</gene>
<evidence type="ECO:0000313" key="2">
    <source>
        <dbReference type="Proteomes" id="UP000240009"/>
    </source>
</evidence>
<evidence type="ECO:0000313" key="1">
    <source>
        <dbReference type="EMBL" id="PQO36763.1"/>
    </source>
</evidence>
<protein>
    <submittedName>
        <fullName evidence="1">Uncharacterized protein</fullName>
    </submittedName>
</protein>
<dbReference type="EMBL" id="PUIA01000017">
    <property type="protein sequence ID" value="PQO36763.1"/>
    <property type="molecule type" value="Genomic_DNA"/>
</dbReference>
<name>A0A2S8FX79_9BACT</name>
<proteinExistence type="predicted"/>